<dbReference type="EMBL" id="GEEE01020458">
    <property type="protein sequence ID" value="JAP42767.1"/>
    <property type="molecule type" value="Transcribed_RNA"/>
</dbReference>
<dbReference type="EMBL" id="GEEE01016289">
    <property type="protein sequence ID" value="JAP46936.1"/>
    <property type="molecule type" value="Transcribed_RNA"/>
</dbReference>
<evidence type="ECO:0000313" key="1">
    <source>
        <dbReference type="EMBL" id="JAP46936.1"/>
    </source>
</evidence>
<organism evidence="1">
    <name type="scientific">Schistocephalus solidus</name>
    <name type="common">Tapeworm</name>
    <dbReference type="NCBI Taxonomy" id="70667"/>
    <lineage>
        <taxon>Eukaryota</taxon>
        <taxon>Metazoa</taxon>
        <taxon>Spiralia</taxon>
        <taxon>Lophotrochozoa</taxon>
        <taxon>Platyhelminthes</taxon>
        <taxon>Cestoda</taxon>
        <taxon>Eucestoda</taxon>
        <taxon>Diphyllobothriidea</taxon>
        <taxon>Diphyllobothriidae</taxon>
        <taxon>Schistocephalus</taxon>
    </lineage>
</organism>
<protein>
    <submittedName>
        <fullName evidence="1">Uncharacterized protein</fullName>
    </submittedName>
</protein>
<dbReference type="AlphaFoldDB" id="A0A0X3PI48"/>
<reference evidence="1" key="1">
    <citation type="submission" date="2016-01" db="EMBL/GenBank/DDBJ databases">
        <title>Reference transcriptome for the parasite Schistocephalus solidus: insights into the molecular evolution of parasitism.</title>
        <authorList>
            <person name="Hebert F.O."/>
            <person name="Grambauer S."/>
            <person name="Barber I."/>
            <person name="Landry C.R."/>
            <person name="Aubin-Horth N."/>
        </authorList>
    </citation>
    <scope>NUCLEOTIDE SEQUENCE</scope>
</reference>
<proteinExistence type="predicted"/>
<sequence>MLETVVHNACKIFRKPGRVGREDFSAIRSEWRGWKTSSRVRLANFLTVVKYPLKYIRYTDSKKEHSEIAFKNQQILFKQCRKNNRAIEYEEENKIVYKSLD</sequence>
<accession>A0A0X3PI48</accession>
<name>A0A0X3PI48_SCHSO</name>
<dbReference type="EMBL" id="GEEE01020174">
    <property type="protein sequence ID" value="JAP43051.1"/>
    <property type="molecule type" value="Transcribed_RNA"/>
</dbReference>
<gene>
    <name evidence="1" type="ORF">TR87218</name>
</gene>